<dbReference type="EMBL" id="CAEZUX010000004">
    <property type="protein sequence ID" value="CAB4605996.1"/>
    <property type="molecule type" value="Genomic_DNA"/>
</dbReference>
<evidence type="ECO:0000259" key="3">
    <source>
        <dbReference type="Pfam" id="PF02525"/>
    </source>
</evidence>
<dbReference type="GO" id="GO:0005829">
    <property type="term" value="C:cytosol"/>
    <property type="evidence" value="ECO:0007669"/>
    <property type="project" value="TreeGrafter"/>
</dbReference>
<proteinExistence type="inferred from homology"/>
<comment type="similarity">
    <text evidence="1">Belongs to the NAD(P)H dehydrogenase (quinone) family.</text>
</comment>
<dbReference type="InterPro" id="IPR051545">
    <property type="entry name" value="NAD(P)H_dehydrogenase_qn"/>
</dbReference>
<sequence length="203" mass="23146">MNVLVISAHPSENSFISTLRAEVLSELGSLQHEVRHRDLYAESFNPVFSAYERLNHVGDITAKLQNLPDLQSHVDDIQWAEALVLVYPTWWSGQPAILKGWIDRVLMNEVAWVLPEGAARIRPLLTNIRKIVVVTTHGSTKFVNALEGEAGKRTAFRSIRLMFSKRTRCHWIGLYALDHIPHDKRGKLLTTVRRRIRRALPSA</sequence>
<gene>
    <name evidence="4" type="ORF">UFOPK1874_00114</name>
</gene>
<dbReference type="PANTHER" id="PTHR10204">
    <property type="entry name" value="NAD P H OXIDOREDUCTASE-RELATED"/>
    <property type="match status" value="1"/>
</dbReference>
<protein>
    <submittedName>
        <fullName evidence="4">Unannotated protein</fullName>
    </submittedName>
</protein>
<dbReference type="GO" id="GO:0003955">
    <property type="term" value="F:NAD(P)H dehydrogenase (quinone) activity"/>
    <property type="evidence" value="ECO:0007669"/>
    <property type="project" value="TreeGrafter"/>
</dbReference>
<reference evidence="4" key="1">
    <citation type="submission" date="2020-05" db="EMBL/GenBank/DDBJ databases">
        <authorList>
            <person name="Chiriac C."/>
            <person name="Salcher M."/>
            <person name="Ghai R."/>
            <person name="Kavagutti S V."/>
        </authorList>
    </citation>
    <scope>NUCLEOTIDE SEQUENCE</scope>
</reference>
<dbReference type="InterPro" id="IPR029039">
    <property type="entry name" value="Flavoprotein-like_sf"/>
</dbReference>
<dbReference type="AlphaFoldDB" id="A0A6J6GYJ3"/>
<evidence type="ECO:0000313" key="4">
    <source>
        <dbReference type="EMBL" id="CAB4605996.1"/>
    </source>
</evidence>
<organism evidence="4">
    <name type="scientific">freshwater metagenome</name>
    <dbReference type="NCBI Taxonomy" id="449393"/>
    <lineage>
        <taxon>unclassified sequences</taxon>
        <taxon>metagenomes</taxon>
        <taxon>ecological metagenomes</taxon>
    </lineage>
</organism>
<dbReference type="PANTHER" id="PTHR10204:SF34">
    <property type="entry name" value="NAD(P)H DEHYDROGENASE [QUINONE] 1 ISOFORM 1"/>
    <property type="match status" value="1"/>
</dbReference>
<accession>A0A6J6GYJ3</accession>
<dbReference type="SUPFAM" id="SSF52218">
    <property type="entry name" value="Flavoproteins"/>
    <property type="match status" value="1"/>
</dbReference>
<keyword evidence="2" id="KW-0560">Oxidoreductase</keyword>
<evidence type="ECO:0000256" key="1">
    <source>
        <dbReference type="ARBA" id="ARBA00006252"/>
    </source>
</evidence>
<evidence type="ECO:0000256" key="2">
    <source>
        <dbReference type="ARBA" id="ARBA00023002"/>
    </source>
</evidence>
<name>A0A6J6GYJ3_9ZZZZ</name>
<dbReference type="InterPro" id="IPR003680">
    <property type="entry name" value="Flavodoxin_fold"/>
</dbReference>
<feature type="domain" description="Flavodoxin-like fold" evidence="3">
    <location>
        <begin position="1"/>
        <end position="154"/>
    </location>
</feature>
<dbReference type="Pfam" id="PF02525">
    <property type="entry name" value="Flavodoxin_2"/>
    <property type="match status" value="1"/>
</dbReference>
<dbReference type="Gene3D" id="3.40.50.360">
    <property type="match status" value="1"/>
</dbReference>